<reference evidence="2" key="1">
    <citation type="submission" date="2022-03" db="EMBL/GenBank/DDBJ databases">
        <authorList>
            <person name="Woo C.Y."/>
        </authorList>
    </citation>
    <scope>NUCLEOTIDE SEQUENCE</scope>
    <source>
        <strain evidence="2">CYS-01</strain>
    </source>
</reference>
<feature type="transmembrane region" description="Helical" evidence="1">
    <location>
        <begin position="58"/>
        <end position="82"/>
    </location>
</feature>
<accession>A0ABS9ZUK6</accession>
<comment type="caution">
    <text evidence="2">The sequence shown here is derived from an EMBL/GenBank/DDBJ whole genome shotgun (WGS) entry which is preliminary data.</text>
</comment>
<evidence type="ECO:0000313" key="2">
    <source>
        <dbReference type="EMBL" id="MCJ0741233.1"/>
    </source>
</evidence>
<feature type="transmembrane region" description="Helical" evidence="1">
    <location>
        <begin position="94"/>
        <end position="113"/>
    </location>
</feature>
<evidence type="ECO:0000256" key="1">
    <source>
        <dbReference type="SAM" id="Phobius"/>
    </source>
</evidence>
<gene>
    <name evidence="2" type="ORF">MMF97_00840</name>
</gene>
<keyword evidence="1" id="KW-0472">Membrane</keyword>
<evidence type="ECO:0000313" key="3">
    <source>
        <dbReference type="Proteomes" id="UP001165460"/>
    </source>
</evidence>
<keyword evidence="1" id="KW-1133">Transmembrane helix</keyword>
<proteinExistence type="predicted"/>
<dbReference type="RefSeq" id="WP_243357622.1">
    <property type="nucleotide sequence ID" value="NZ_JALGBH010000001.1"/>
</dbReference>
<keyword evidence="3" id="KW-1185">Reference proteome</keyword>
<dbReference type="EMBL" id="JALGBH010000001">
    <property type="protein sequence ID" value="MCJ0741233.1"/>
    <property type="molecule type" value="Genomic_DNA"/>
</dbReference>
<sequence length="143" mass="16723">MQDLSSSKTPKSLAFIKGKCPQCRRGNVFSSPAYGFALQKTNEYCSHCNQRFEIEPGYFYAAMYVSYAMNMAEMLWAGIVTYYLLDRNLAWETLWTYVISILLVSIVLSPFNYRYSRIILLHWLSPKIKYKPELDVEHLKHKA</sequence>
<organism evidence="2 3">
    <name type="scientific">Pedobacter montanisoli</name>
    <dbReference type="NCBI Taxonomy" id="2923277"/>
    <lineage>
        <taxon>Bacteria</taxon>
        <taxon>Pseudomonadati</taxon>
        <taxon>Bacteroidota</taxon>
        <taxon>Sphingobacteriia</taxon>
        <taxon>Sphingobacteriales</taxon>
        <taxon>Sphingobacteriaceae</taxon>
        <taxon>Pedobacter</taxon>
    </lineage>
</organism>
<protein>
    <submittedName>
        <fullName evidence="2">DUF983 domain-containing protein</fullName>
    </submittedName>
</protein>
<dbReference type="Proteomes" id="UP001165460">
    <property type="component" value="Unassembled WGS sequence"/>
</dbReference>
<name>A0ABS9ZUK6_9SPHI</name>
<keyword evidence="1" id="KW-0812">Transmembrane</keyword>